<dbReference type="STRING" id="36842.SAMN02194393_01257"/>
<organism evidence="1 2">
    <name type="scientific">Maledivibacter halophilus</name>
    <dbReference type="NCBI Taxonomy" id="36842"/>
    <lineage>
        <taxon>Bacteria</taxon>
        <taxon>Bacillati</taxon>
        <taxon>Bacillota</taxon>
        <taxon>Clostridia</taxon>
        <taxon>Peptostreptococcales</taxon>
        <taxon>Caminicellaceae</taxon>
        <taxon>Maledivibacter</taxon>
    </lineage>
</organism>
<keyword evidence="2" id="KW-1185">Reference proteome</keyword>
<feature type="non-terminal residue" evidence="1">
    <location>
        <position position="29"/>
    </location>
</feature>
<dbReference type="EMBL" id="FUZT01000003">
    <property type="protein sequence ID" value="SKC53803.1"/>
    <property type="molecule type" value="Genomic_DNA"/>
</dbReference>
<dbReference type="Proteomes" id="UP000190285">
    <property type="component" value="Unassembled WGS sequence"/>
</dbReference>
<accession>A0A1T5JR29</accession>
<name>A0A1T5JR29_9FIRM</name>
<protein>
    <submittedName>
        <fullName evidence="1">Uncharacterized protein</fullName>
    </submittedName>
</protein>
<proteinExistence type="predicted"/>
<dbReference type="AlphaFoldDB" id="A0A1T5JR29"/>
<gene>
    <name evidence="1" type="ORF">SAMN02194393_01257</name>
</gene>
<reference evidence="1 2" key="1">
    <citation type="submission" date="2017-02" db="EMBL/GenBank/DDBJ databases">
        <authorList>
            <person name="Peterson S.W."/>
        </authorList>
    </citation>
    <scope>NUCLEOTIDE SEQUENCE [LARGE SCALE GENOMIC DNA]</scope>
    <source>
        <strain evidence="1 2">M1</strain>
    </source>
</reference>
<evidence type="ECO:0000313" key="1">
    <source>
        <dbReference type="EMBL" id="SKC53803.1"/>
    </source>
</evidence>
<evidence type="ECO:0000313" key="2">
    <source>
        <dbReference type="Proteomes" id="UP000190285"/>
    </source>
</evidence>
<sequence>MKNRRLVMIPGPTPVVRSIQDQMGRETVA</sequence>